<sequence length="596" mass="65542">MNQFLSLIVFGLGASAGILKRRGPSNLGGRHSQNCFQLQAKGPANGIVGQIPDGQARIGGGYRSAPFCMDSAGVIKDSNGHGCIITSETGQFQCDYGVPGMPGFSCGPDNTLSYNGHPEFWACPVTDFGEWNMYTRPIANQLKCVPITLMIMGSGQGGEHPSGPQLLHNITSIPSPHNQTLAPPSHEAPSAQPSLKPPQISEPHDIPPTFPSHDAPQRPSNESSWDIPPQRLPPLSPPNEHPQNPPFNPPTECDKYRECHKAPDCELPAHIPQNCGQDLFPHLPKHHGHSYGCQFYEDCYNSPKCHLPIDVPRSCWKPHYLEHIRHAVSDKLDCGFYRDCFKSKDCLFPSRVPESCWESHFSKFAHKYAPSFTDQHDCGRFKKCHELGKCESSDIPSPCQHLHHQDTVPNSAFRPDDAQPATSINGLQPLRGYMSANCPMSINGGFQYPQMIQKIDALNPQKPSGPASNGEICQSISTLYTFEVPDDYAGHVCELVFLVPWERHPRDNLKFNGKGRLSFAELKDAASPDTTYANAPARLFDFGSYDVRTKSNYLVGSYKCPAGTSVTFEVSGQDGLCMSYDHDKDVGLAGLFLNAC</sequence>
<feature type="domain" description="Cell wall mannoprotein PIR1-like C-terminal" evidence="4">
    <location>
        <begin position="73"/>
        <end position="147"/>
    </location>
</feature>
<evidence type="ECO:0000259" key="4">
    <source>
        <dbReference type="Pfam" id="PF22799"/>
    </source>
</evidence>
<evidence type="ECO:0000313" key="6">
    <source>
        <dbReference type="Proteomes" id="UP000250140"/>
    </source>
</evidence>
<dbReference type="InterPro" id="IPR054508">
    <property type="entry name" value="PIR1-like_C"/>
</dbReference>
<dbReference type="InterPro" id="IPR018620">
    <property type="entry name" value="Ubiquitin3-bd_protein_But2_C"/>
</dbReference>
<feature type="region of interest" description="Disordered" evidence="1">
    <location>
        <begin position="155"/>
        <end position="249"/>
    </location>
</feature>
<gene>
    <name evidence="5" type="ORF">AOQ84DRAFT_369087</name>
</gene>
<evidence type="ECO:0008006" key="7">
    <source>
        <dbReference type="Google" id="ProtNLM"/>
    </source>
</evidence>
<organism evidence="5 6">
    <name type="scientific">Glonium stellatum</name>
    <dbReference type="NCBI Taxonomy" id="574774"/>
    <lineage>
        <taxon>Eukaryota</taxon>
        <taxon>Fungi</taxon>
        <taxon>Dikarya</taxon>
        <taxon>Ascomycota</taxon>
        <taxon>Pezizomycotina</taxon>
        <taxon>Dothideomycetes</taxon>
        <taxon>Pleosporomycetidae</taxon>
        <taxon>Gloniales</taxon>
        <taxon>Gloniaceae</taxon>
        <taxon>Glonium</taxon>
    </lineage>
</organism>
<dbReference type="EMBL" id="KV750923">
    <property type="protein sequence ID" value="OCL02608.1"/>
    <property type="molecule type" value="Genomic_DNA"/>
</dbReference>
<dbReference type="PANTHER" id="PTHR39613:SF1">
    <property type="entry name" value="ANCHORED CELL WALL PROTEIN, PUTATIVE (AFU_ORTHOLOGUE AFUA_4G08960)-RELATED"/>
    <property type="match status" value="1"/>
</dbReference>
<reference evidence="5 6" key="1">
    <citation type="journal article" date="2016" name="Nat. Commun.">
        <title>Ectomycorrhizal ecology is imprinted in the genome of the dominant symbiotic fungus Cenococcum geophilum.</title>
        <authorList>
            <consortium name="DOE Joint Genome Institute"/>
            <person name="Peter M."/>
            <person name="Kohler A."/>
            <person name="Ohm R.A."/>
            <person name="Kuo A."/>
            <person name="Krutzmann J."/>
            <person name="Morin E."/>
            <person name="Arend M."/>
            <person name="Barry K.W."/>
            <person name="Binder M."/>
            <person name="Choi C."/>
            <person name="Clum A."/>
            <person name="Copeland A."/>
            <person name="Grisel N."/>
            <person name="Haridas S."/>
            <person name="Kipfer T."/>
            <person name="LaButti K."/>
            <person name="Lindquist E."/>
            <person name="Lipzen A."/>
            <person name="Maire R."/>
            <person name="Meier B."/>
            <person name="Mihaltcheva S."/>
            <person name="Molinier V."/>
            <person name="Murat C."/>
            <person name="Poggeler S."/>
            <person name="Quandt C.A."/>
            <person name="Sperisen C."/>
            <person name="Tritt A."/>
            <person name="Tisserant E."/>
            <person name="Crous P.W."/>
            <person name="Henrissat B."/>
            <person name="Nehls U."/>
            <person name="Egli S."/>
            <person name="Spatafora J.W."/>
            <person name="Grigoriev I.V."/>
            <person name="Martin F.M."/>
        </authorList>
    </citation>
    <scope>NUCLEOTIDE SEQUENCE [LARGE SCALE GENOMIC DNA]</scope>
    <source>
        <strain evidence="5 6">CBS 207.34</strain>
    </source>
</reference>
<dbReference type="Proteomes" id="UP000250140">
    <property type="component" value="Unassembled WGS sequence"/>
</dbReference>
<evidence type="ECO:0000313" key="5">
    <source>
        <dbReference type="EMBL" id="OCL02608.1"/>
    </source>
</evidence>
<dbReference type="AlphaFoldDB" id="A0A8E2EQQ5"/>
<keyword evidence="6" id="KW-1185">Reference proteome</keyword>
<dbReference type="OrthoDB" id="4657524at2759"/>
<feature type="compositionally biased region" description="Pro residues" evidence="1">
    <location>
        <begin position="230"/>
        <end position="249"/>
    </location>
</feature>
<dbReference type="Pfam" id="PF22799">
    <property type="entry name" value="PIR1-like_C"/>
    <property type="match status" value="1"/>
</dbReference>
<protein>
    <recommendedName>
        <fullName evidence="7">Ubiquitin 3 binding protein But2 C-terminal domain-containing protein</fullName>
    </recommendedName>
</protein>
<evidence type="ECO:0000256" key="1">
    <source>
        <dbReference type="SAM" id="MobiDB-lite"/>
    </source>
</evidence>
<proteinExistence type="predicted"/>
<dbReference type="Pfam" id="PF09792">
    <property type="entry name" value="But2"/>
    <property type="match status" value="1"/>
</dbReference>
<accession>A0A8E2EQQ5</accession>
<name>A0A8E2EQQ5_9PEZI</name>
<feature type="signal peptide" evidence="2">
    <location>
        <begin position="1"/>
        <end position="16"/>
    </location>
</feature>
<keyword evidence="2" id="KW-0732">Signal</keyword>
<evidence type="ECO:0000256" key="2">
    <source>
        <dbReference type="SAM" id="SignalP"/>
    </source>
</evidence>
<feature type="chain" id="PRO_5034992526" description="Ubiquitin 3 binding protein But2 C-terminal domain-containing protein" evidence="2">
    <location>
        <begin position="17"/>
        <end position="596"/>
    </location>
</feature>
<evidence type="ECO:0000259" key="3">
    <source>
        <dbReference type="Pfam" id="PF09792"/>
    </source>
</evidence>
<feature type="compositionally biased region" description="Polar residues" evidence="1">
    <location>
        <begin position="168"/>
        <end position="182"/>
    </location>
</feature>
<feature type="domain" description="Ubiquitin 3 binding protein But2 C-terminal" evidence="3">
    <location>
        <begin position="447"/>
        <end position="583"/>
    </location>
</feature>
<dbReference type="PANTHER" id="PTHR39613">
    <property type="entry name" value="ANCHORED CELL WALL PROTEIN, PUTATIVE (AFU_ORTHOLOGUE AFUA_4G08960)-RELATED"/>
    <property type="match status" value="1"/>
</dbReference>